<organism evidence="3 4">
    <name type="scientific">Solanum commersonii</name>
    <name type="common">Commerson's wild potato</name>
    <name type="synonym">Commerson's nightshade</name>
    <dbReference type="NCBI Taxonomy" id="4109"/>
    <lineage>
        <taxon>Eukaryota</taxon>
        <taxon>Viridiplantae</taxon>
        <taxon>Streptophyta</taxon>
        <taxon>Embryophyta</taxon>
        <taxon>Tracheophyta</taxon>
        <taxon>Spermatophyta</taxon>
        <taxon>Magnoliopsida</taxon>
        <taxon>eudicotyledons</taxon>
        <taxon>Gunneridae</taxon>
        <taxon>Pentapetalae</taxon>
        <taxon>asterids</taxon>
        <taxon>lamiids</taxon>
        <taxon>Solanales</taxon>
        <taxon>Solanaceae</taxon>
        <taxon>Solanoideae</taxon>
        <taxon>Solaneae</taxon>
        <taxon>Solanum</taxon>
    </lineage>
</organism>
<proteinExistence type="predicted"/>
<evidence type="ECO:0000259" key="2">
    <source>
        <dbReference type="SMART" id="SM00672"/>
    </source>
</evidence>
<dbReference type="InterPro" id="IPR051091">
    <property type="entry name" value="O-Glucosyltr/Glycosyltrsf_90"/>
</dbReference>
<reference evidence="3 4" key="1">
    <citation type="submission" date="2020-09" db="EMBL/GenBank/DDBJ databases">
        <title>De no assembly of potato wild relative species, Solanum commersonii.</title>
        <authorList>
            <person name="Cho K."/>
        </authorList>
    </citation>
    <scope>NUCLEOTIDE SEQUENCE [LARGE SCALE GENOMIC DNA]</scope>
    <source>
        <strain evidence="3">LZ3.2</strain>
        <tissue evidence="3">Leaf</tissue>
    </source>
</reference>
<accession>A0A9J5ZXG7</accession>
<evidence type="ECO:0000256" key="1">
    <source>
        <dbReference type="SAM" id="Phobius"/>
    </source>
</evidence>
<dbReference type="PANTHER" id="PTHR12203">
    <property type="entry name" value="KDEL LYS-ASP-GLU-LEU CONTAINING - RELATED"/>
    <property type="match status" value="1"/>
</dbReference>
<feature type="transmembrane region" description="Helical" evidence="1">
    <location>
        <begin position="492"/>
        <end position="513"/>
    </location>
</feature>
<dbReference type="OrthoDB" id="202415at2759"/>
<evidence type="ECO:0000313" key="4">
    <source>
        <dbReference type="Proteomes" id="UP000824120"/>
    </source>
</evidence>
<feature type="domain" description="Glycosyl transferase CAP10" evidence="2">
    <location>
        <begin position="173"/>
        <end position="409"/>
    </location>
</feature>
<keyword evidence="4" id="KW-1185">Reference proteome</keyword>
<keyword evidence="1" id="KW-0812">Transmembrane</keyword>
<evidence type="ECO:0000313" key="3">
    <source>
        <dbReference type="EMBL" id="KAG5616961.1"/>
    </source>
</evidence>
<keyword evidence="1" id="KW-1133">Transmembrane helix</keyword>
<dbReference type="AlphaFoldDB" id="A0A9J5ZXG7"/>
<dbReference type="EMBL" id="JACXVP010000003">
    <property type="protein sequence ID" value="KAG5616961.1"/>
    <property type="molecule type" value="Genomic_DNA"/>
</dbReference>
<dbReference type="InterPro" id="IPR006598">
    <property type="entry name" value="CAP10"/>
</dbReference>
<dbReference type="Proteomes" id="UP000824120">
    <property type="component" value="Chromosome 3"/>
</dbReference>
<feature type="transmembrane region" description="Helical" evidence="1">
    <location>
        <begin position="28"/>
        <end position="51"/>
    </location>
</feature>
<gene>
    <name evidence="3" type="ORF">H5410_016785</name>
</gene>
<name>A0A9J5ZXG7_SOLCO</name>
<sequence length="959" mass="112548">MEIGYQRVGNQRRSIESFWLPFYINKPFAKYFLLFFIFLLVLGSYLWTTLLDTTSNVLQSRRGKFPLNCSSGNNTRTCPVNYYPADYKFVNDNPSSSSPKCPHYFHWIHEDLKPWRKTGITEEMVERANRTANFRLVVLNGRAYVETYEKGFQTRDVFTLWGILQLLRRYPGKIPDLDMMFDCVDWPVVRSSDFAGENAVAPPPLFRYCGDNETAEINIKPWQDLLKDLDKGNKMQRWLNREPYAYWKGNPEVAEKRMELVKCNVTENQESNARIYVQDWKEEIKQGFKHSDLGNQCHHRYKIYIEGSAWSVSEKYILACDSVSLLVTPHYYDFFSRSLLPLVHYWPINEDDKCGSIKFAVDWGNKYKKKVQRIGRKASDFIQEDLRMEYVYDYMFHLLNEYAKLLKYKPSVPKNASELCSEIMACPAEGTEKKLMMESMVNWPIDESPCKMPIPFNKLSLDSYHKRKQNSIKEVRTLERDYLREQRVKTKILVIILVFLFLFIGVILFRASFEINAILTDTTPTVSVQPQKKLQIQLNCSHGNLTNTCPASYYPLKFTNQNQSNSSSSTCPDYFRWIYDDLWPWRETGVTEEMVMAGKSNADFRLVIVDGRAYVETYRESFQSRDTFTLWGILQMLRRYPGKVPDLDLMFNCGDSTVTETKFYRLPNAPAPPPLFRYCGNDAKINIKPWETLSKELKKANEKLKWSKREPYAYWKGNPYVAGTRMEMLKCNVSEKQDWNVRIYKQDWIKEQKQGFKQSNLASQCKHRYKIYVEGQTWSVSEKYILACDSVTLLIKPYYYDFYSRGLMPLKHYWPVNNNDKCRSIKHAVDWGNTHQKESQEIGKAANDFLQEQLKMDYVYDYMFHLLSEYAKLLKYKPTVPEKAIELCSEVMACPAEGVIKKFMAESMVKGPSDAIPCNMPPPFSPADLHSLLVTKENSIKQVESWEKQYWNKNKSKQH</sequence>
<keyword evidence="1" id="KW-0472">Membrane</keyword>
<dbReference type="Pfam" id="PF05686">
    <property type="entry name" value="Glyco_transf_90"/>
    <property type="match status" value="2"/>
</dbReference>
<dbReference type="PANTHER" id="PTHR12203:SF99">
    <property type="entry name" value="OS04G0534100 PROTEIN"/>
    <property type="match status" value="1"/>
</dbReference>
<feature type="domain" description="Glycosyl transferase CAP10" evidence="2">
    <location>
        <begin position="643"/>
        <end position="877"/>
    </location>
</feature>
<protein>
    <recommendedName>
        <fullName evidence="2">Glycosyl transferase CAP10 domain-containing protein</fullName>
    </recommendedName>
</protein>
<dbReference type="SMART" id="SM00672">
    <property type="entry name" value="CAP10"/>
    <property type="match status" value="2"/>
</dbReference>
<comment type="caution">
    <text evidence="3">The sequence shown here is derived from an EMBL/GenBank/DDBJ whole genome shotgun (WGS) entry which is preliminary data.</text>
</comment>